<proteinExistence type="predicted"/>
<feature type="compositionally biased region" description="Acidic residues" evidence="2">
    <location>
        <begin position="267"/>
        <end position="280"/>
    </location>
</feature>
<reference evidence="4" key="2">
    <citation type="submission" date="2020-10" db="UniProtKB">
        <authorList>
            <consortium name="WormBaseParasite"/>
        </authorList>
    </citation>
    <scope>IDENTIFICATION</scope>
</reference>
<dbReference type="Proteomes" id="UP000492821">
    <property type="component" value="Unassembled WGS sequence"/>
</dbReference>
<evidence type="ECO:0000313" key="3">
    <source>
        <dbReference type="Proteomes" id="UP000492821"/>
    </source>
</evidence>
<feature type="compositionally biased region" description="Basic and acidic residues" evidence="2">
    <location>
        <begin position="373"/>
        <end position="382"/>
    </location>
</feature>
<evidence type="ECO:0000313" key="4">
    <source>
        <dbReference type="WBParaSite" id="Pan_g18209.t1"/>
    </source>
</evidence>
<dbReference type="AlphaFoldDB" id="A0A7E4V9M0"/>
<name>A0A7E4V9M0_PANRE</name>
<feature type="region of interest" description="Disordered" evidence="2">
    <location>
        <begin position="357"/>
        <end position="388"/>
    </location>
</feature>
<accession>A0A7E4V9M0</accession>
<protein>
    <submittedName>
        <fullName evidence="4">NUC153 domain-containing protein</fullName>
    </submittedName>
</protein>
<dbReference type="WBParaSite" id="Pan_g18209.t1">
    <property type="protein sequence ID" value="Pan_g18209.t1"/>
    <property type="gene ID" value="Pan_g18209"/>
</dbReference>
<dbReference type="GO" id="GO:0003723">
    <property type="term" value="F:RNA binding"/>
    <property type="evidence" value="ECO:0007669"/>
    <property type="project" value="UniProtKB-KW"/>
</dbReference>
<feature type="region of interest" description="Disordered" evidence="2">
    <location>
        <begin position="154"/>
        <end position="230"/>
    </location>
</feature>
<dbReference type="PANTHER" id="PTHR48029">
    <property type="entry name" value="NUCLEOLAR PROTEIN 8"/>
    <property type="match status" value="1"/>
</dbReference>
<feature type="compositionally biased region" description="Basic and acidic residues" evidence="2">
    <location>
        <begin position="179"/>
        <end position="193"/>
    </location>
</feature>
<reference evidence="3" key="1">
    <citation type="journal article" date="2013" name="Genetics">
        <title>The draft genome and transcriptome of Panagrellus redivivus are shaped by the harsh demands of a free-living lifestyle.</title>
        <authorList>
            <person name="Srinivasan J."/>
            <person name="Dillman A.R."/>
            <person name="Macchietto M.G."/>
            <person name="Heikkinen L."/>
            <person name="Lakso M."/>
            <person name="Fracchia K.M."/>
            <person name="Antoshechkin I."/>
            <person name="Mortazavi A."/>
            <person name="Wong G."/>
            <person name="Sternberg P.W."/>
        </authorList>
    </citation>
    <scope>NUCLEOTIDE SEQUENCE [LARGE SCALE GENOMIC DNA]</scope>
    <source>
        <strain evidence="3">MT8872</strain>
    </source>
</reference>
<dbReference type="PANTHER" id="PTHR48029:SF1">
    <property type="entry name" value="NUCLEOLAR PROTEIN 8"/>
    <property type="match status" value="1"/>
</dbReference>
<sequence length="388" mass="44391">MDEYNEPTKKQIDSQNKRLNALREKQDAQRQRQKLVSEALKTVDSGQKTKRIVFNDSSDEDEVPSKKKKVAGKVALFGGSDDEDADIELQNPDELINSRFSGKGSGRLMHLESTFGNDDRFKLDNNFLEEYENEEDDATKKKMEKERQMRLLSMVVGRDIRSTHKEAPKKSVTSVRPFQRFDPENPEHVRWMEEATAAQRAEDSDDYGEYTVPSHQPERDTTAPKAAPVVDPRRFFEIDQDFAAELRGKLLSGKKDTFSFLKPAAKDDEEEEEKEEEPVEEPAPKKKTKVKVALALTTDKPYFFIDIAKDASAKLQRFQNNNGNNPKLDAKWKAARDVFDKVARNLRRHKLRDIAATEKEAAMKRNKPTATENTKKIEKEAPEGITAE</sequence>
<organism evidence="3 4">
    <name type="scientific">Panagrellus redivivus</name>
    <name type="common">Microworm</name>
    <dbReference type="NCBI Taxonomy" id="6233"/>
    <lineage>
        <taxon>Eukaryota</taxon>
        <taxon>Metazoa</taxon>
        <taxon>Ecdysozoa</taxon>
        <taxon>Nematoda</taxon>
        <taxon>Chromadorea</taxon>
        <taxon>Rhabditida</taxon>
        <taxon>Tylenchina</taxon>
        <taxon>Panagrolaimomorpha</taxon>
        <taxon>Panagrolaimoidea</taxon>
        <taxon>Panagrolaimidae</taxon>
        <taxon>Panagrellus</taxon>
    </lineage>
</organism>
<evidence type="ECO:0000256" key="1">
    <source>
        <dbReference type="ARBA" id="ARBA00022884"/>
    </source>
</evidence>
<evidence type="ECO:0000256" key="2">
    <source>
        <dbReference type="SAM" id="MobiDB-lite"/>
    </source>
</evidence>
<feature type="compositionally biased region" description="Basic and acidic residues" evidence="2">
    <location>
        <begin position="158"/>
        <end position="169"/>
    </location>
</feature>
<feature type="region of interest" description="Disordered" evidence="2">
    <location>
        <begin position="261"/>
        <end position="288"/>
    </location>
</feature>
<keyword evidence="1" id="KW-0694">RNA-binding</keyword>
<keyword evidence="3" id="KW-1185">Reference proteome</keyword>